<organism evidence="1">
    <name type="scientific">Vibrio cholerae (strain MO10)</name>
    <dbReference type="NCBI Taxonomy" id="345072"/>
    <lineage>
        <taxon>Bacteria</taxon>
        <taxon>Pseudomonadati</taxon>
        <taxon>Pseudomonadota</taxon>
        <taxon>Gammaproteobacteria</taxon>
        <taxon>Vibrionales</taxon>
        <taxon>Vibrionaceae</taxon>
        <taxon>Vibrio</taxon>
    </lineage>
</organism>
<reference evidence="1" key="1">
    <citation type="submission" date="2005-09" db="EMBL/GenBank/DDBJ databases">
        <title>Annotation of Vibrio cholerae MO10.</title>
        <authorList>
            <person name="Colwell R."/>
            <person name="Grim C.J."/>
            <person name="Young S."/>
            <person name="Jaffe D."/>
            <person name="Gnerre S."/>
            <person name="Berlin A."/>
            <person name="Heiman D."/>
            <person name="Hepburn T."/>
            <person name="Shea T."/>
            <person name="Sykes S."/>
            <person name="Yandava C."/>
            <person name="Alvarado L."/>
            <person name="Kodira C."/>
            <person name="Borodovsky M."/>
            <person name="Heidelberg J."/>
            <person name="Lander E."/>
            <person name="Galagan J."/>
            <person name="Nusbaum C."/>
            <person name="Birren B."/>
        </authorList>
    </citation>
    <scope>NUCLEOTIDE SEQUENCE [LARGE SCALE GENOMIC DNA]</scope>
    <source>
        <strain evidence="1">MO10</strain>
    </source>
</reference>
<name>A0A0X1KWP4_VIBCO</name>
<protein>
    <submittedName>
        <fullName evidence="1">Uncharacterized protein</fullName>
    </submittedName>
</protein>
<dbReference type="RefSeq" id="WP_000013650.1">
    <property type="nucleotide sequence ID" value="NZ_CP060094.1"/>
</dbReference>
<reference evidence="1" key="2">
    <citation type="submission" date="2008-07" db="EMBL/GenBank/DDBJ databases">
        <authorList>
            <consortium name="Broad Institute Genome Sequencing Platform"/>
            <person name="Colwell R."/>
            <person name="Grim C.J."/>
            <person name="Young S."/>
            <person name="Jaffe D."/>
            <person name="Gnerre S."/>
            <person name="Berlin A."/>
            <person name="Heiman D."/>
            <person name="Hepburn T."/>
            <person name="Shea T."/>
            <person name="Sykes S."/>
            <person name="Alvarado L."/>
            <person name="Kodira C."/>
            <person name="Heidelberg J."/>
            <person name="Lander E."/>
            <person name="Galagan J."/>
            <person name="Nusbaum C."/>
            <person name="Birren B."/>
        </authorList>
    </citation>
    <scope>NUCLEOTIDE SEQUENCE [LARGE SCALE GENOMIC DNA]</scope>
    <source>
        <strain evidence="1">MO10</strain>
    </source>
</reference>
<dbReference type="EMBL" id="DS990136">
    <property type="protein sequence ID" value="EET22692.1"/>
    <property type="molecule type" value="Genomic_DNA"/>
</dbReference>
<accession>A0A0X1KWP4</accession>
<dbReference type="HOGENOM" id="CLU_2557368_0_0_6"/>
<proteinExistence type="predicted"/>
<evidence type="ECO:0000313" key="1">
    <source>
        <dbReference type="EMBL" id="EET22692.1"/>
    </source>
</evidence>
<dbReference type="AlphaFoldDB" id="A0A0X1KWP4"/>
<gene>
    <name evidence="1" type="ORF">VchoM_00720</name>
</gene>
<sequence length="82" mass="8928">MANSAKKQTLSQSVNPFVTIQLTSGALPRFLAHSGFDSDGSQRFSVTSVSTDAHKMPLPTANAILPKIKRNWPLAQISYQVK</sequence>
<dbReference type="Proteomes" id="UP000004687">
    <property type="component" value="Unassembled WGS sequence"/>
</dbReference>